<feature type="transmembrane region" description="Helical" evidence="1">
    <location>
        <begin position="12"/>
        <end position="33"/>
    </location>
</feature>
<gene>
    <name evidence="2" type="ordered locus">ANT_14940</name>
</gene>
<reference evidence="2 3" key="1">
    <citation type="submission" date="2010-12" db="EMBL/GenBank/DDBJ databases">
        <title>Whole genome sequence of Anaerolinea thermophila UNI-1.</title>
        <authorList>
            <person name="Narita-Yamada S."/>
            <person name="Kishi E."/>
            <person name="Watanabe Y."/>
            <person name="Takasaki K."/>
            <person name="Ankai A."/>
            <person name="Oguchi A."/>
            <person name="Fukui S."/>
            <person name="Takahashi M."/>
            <person name="Yashiro I."/>
            <person name="Hosoyama A."/>
            <person name="Sekiguchi Y."/>
            <person name="Hanada S."/>
            <person name="Fujita N."/>
        </authorList>
    </citation>
    <scope>NUCLEOTIDE SEQUENCE [LARGE SCALE GENOMIC DNA]</scope>
    <source>
        <strain evidence="3">DSM 14523 / JCM 11388 / NBRC 100420 / UNI-1</strain>
    </source>
</reference>
<keyword evidence="1" id="KW-0472">Membrane</keyword>
<dbReference type="KEGG" id="atm:ANT_14940"/>
<name>E8N508_ANATU</name>
<dbReference type="HOGENOM" id="CLU_1431855_0_0_0"/>
<dbReference type="EMBL" id="AP012029">
    <property type="protein sequence ID" value="BAJ63522.1"/>
    <property type="molecule type" value="Genomic_DNA"/>
</dbReference>
<organism evidence="2 3">
    <name type="scientific">Anaerolinea thermophila (strain DSM 14523 / JCM 11388 / NBRC 100420 / UNI-1)</name>
    <dbReference type="NCBI Taxonomy" id="926569"/>
    <lineage>
        <taxon>Bacteria</taxon>
        <taxon>Bacillati</taxon>
        <taxon>Chloroflexota</taxon>
        <taxon>Anaerolineae</taxon>
        <taxon>Anaerolineales</taxon>
        <taxon>Anaerolineaceae</taxon>
        <taxon>Anaerolinea</taxon>
    </lineage>
</organism>
<proteinExistence type="predicted"/>
<evidence type="ECO:0000256" key="1">
    <source>
        <dbReference type="SAM" id="Phobius"/>
    </source>
</evidence>
<feature type="transmembrane region" description="Helical" evidence="1">
    <location>
        <begin position="160"/>
        <end position="181"/>
    </location>
</feature>
<feature type="transmembrane region" description="Helical" evidence="1">
    <location>
        <begin position="87"/>
        <end position="105"/>
    </location>
</feature>
<dbReference type="InParanoid" id="E8N508"/>
<keyword evidence="3" id="KW-1185">Reference proteome</keyword>
<evidence type="ECO:0000313" key="3">
    <source>
        <dbReference type="Proteomes" id="UP000008922"/>
    </source>
</evidence>
<dbReference type="STRING" id="926569.ANT_14940"/>
<sequence>MIHQWLTLLNKYASGKILILLFMALIPFNLLIFPAMQMELSRRALTSDAHMLDVQIGYTAEQALDEISQLGVQGKQWYRLITWTADLVYPALYSTFFALLLAFLLRVVSVTDSRFSLVPLVPFLMALMDYGENIAITVALSAFSQPSEGILALASVLSALKWACGIVILLFVVLLLFYLLFRMLKKMER</sequence>
<dbReference type="eggNOG" id="ENOG5032UAK">
    <property type="taxonomic scope" value="Bacteria"/>
</dbReference>
<feature type="transmembrane region" description="Helical" evidence="1">
    <location>
        <begin position="117"/>
        <end position="140"/>
    </location>
</feature>
<protein>
    <submittedName>
        <fullName evidence="2">Hypothetical membrane protein</fullName>
    </submittedName>
</protein>
<evidence type="ECO:0000313" key="2">
    <source>
        <dbReference type="EMBL" id="BAJ63522.1"/>
    </source>
</evidence>
<dbReference type="Proteomes" id="UP000008922">
    <property type="component" value="Chromosome"/>
</dbReference>
<keyword evidence="1" id="KW-1133">Transmembrane helix</keyword>
<keyword evidence="1" id="KW-0812">Transmembrane</keyword>
<dbReference type="AlphaFoldDB" id="E8N508"/>
<accession>E8N508</accession>
<dbReference type="OrthoDB" id="2607915at2"/>
<dbReference type="RefSeq" id="WP_013559904.1">
    <property type="nucleotide sequence ID" value="NC_014960.1"/>
</dbReference>